<proteinExistence type="predicted"/>
<dbReference type="EMBL" id="LC625835">
    <property type="protein sequence ID" value="BCU03035.1"/>
    <property type="molecule type" value="Genomic_DNA"/>
</dbReference>
<protein>
    <submittedName>
        <fullName evidence="1">Uncharacterized protein</fullName>
    </submittedName>
</protein>
<sequence length="76" mass="8784">MIRLIACEGSPNRVGAIQDQRRVPTALSRARWGQADHAPLPSRCRPCSRTEKERAMQTRRTSSFFFIRGWHAYVIQ</sequence>
<name>A0A811BRH4_9VIRU</name>
<reference evidence="1" key="1">
    <citation type="submission" date="2021-04" db="EMBL/GenBank/DDBJ databases">
        <title>Draft Genome Sequence of Pandoravirus japonicus, Isolated from the Sabaishi River of Niigata, Japan.</title>
        <authorList>
            <person name="Hosokawa N."/>
            <person name="Takahashi H."/>
            <person name="Aoki K."/>
            <person name="Takemura M."/>
        </authorList>
    </citation>
    <scope>NUCLEOTIDE SEQUENCE</scope>
</reference>
<accession>A0A811BRH4</accession>
<dbReference type="Proteomes" id="UP001253637">
    <property type="component" value="Segment"/>
</dbReference>
<evidence type="ECO:0000313" key="2">
    <source>
        <dbReference type="Proteomes" id="UP001253637"/>
    </source>
</evidence>
<evidence type="ECO:0000313" key="1">
    <source>
        <dbReference type="EMBL" id="BCU03035.1"/>
    </source>
</evidence>
<organism evidence="1 2">
    <name type="scientific">Pandoravirus japonicus</name>
    <dbReference type="NCBI Taxonomy" id="2823154"/>
    <lineage>
        <taxon>Viruses</taxon>
        <taxon>Pandoravirus</taxon>
    </lineage>
</organism>